<feature type="transmembrane region" description="Helical" evidence="7">
    <location>
        <begin position="25"/>
        <end position="44"/>
    </location>
</feature>
<keyword evidence="4 7" id="KW-1133">Transmembrane helix</keyword>
<dbReference type="STRING" id="307972.A0A2G8K5M5"/>
<feature type="transmembrane region" description="Helical" evidence="7">
    <location>
        <begin position="349"/>
        <end position="366"/>
    </location>
</feature>
<keyword evidence="3 7" id="KW-0812">Transmembrane</keyword>
<dbReference type="GO" id="GO:0016020">
    <property type="term" value="C:membrane"/>
    <property type="evidence" value="ECO:0007669"/>
    <property type="project" value="UniProtKB-SubCell"/>
</dbReference>
<feature type="region of interest" description="Disordered" evidence="6">
    <location>
        <begin position="423"/>
        <end position="452"/>
    </location>
</feature>
<evidence type="ECO:0000256" key="4">
    <source>
        <dbReference type="ARBA" id="ARBA00022989"/>
    </source>
</evidence>
<organism evidence="8 9">
    <name type="scientific">Stichopus japonicus</name>
    <name type="common">Sea cucumber</name>
    <dbReference type="NCBI Taxonomy" id="307972"/>
    <lineage>
        <taxon>Eukaryota</taxon>
        <taxon>Metazoa</taxon>
        <taxon>Echinodermata</taxon>
        <taxon>Eleutherozoa</taxon>
        <taxon>Echinozoa</taxon>
        <taxon>Holothuroidea</taxon>
        <taxon>Aspidochirotacea</taxon>
        <taxon>Aspidochirotida</taxon>
        <taxon>Stichopodidae</taxon>
        <taxon>Apostichopus</taxon>
    </lineage>
</organism>
<evidence type="ECO:0000256" key="7">
    <source>
        <dbReference type="SAM" id="Phobius"/>
    </source>
</evidence>
<name>A0A2G8K5M5_STIJA</name>
<dbReference type="Proteomes" id="UP000230750">
    <property type="component" value="Unassembled WGS sequence"/>
</dbReference>
<comment type="subcellular location">
    <subcellularLocation>
        <location evidence="1">Membrane</location>
        <topology evidence="1">Multi-pass membrane protein</topology>
    </subcellularLocation>
</comment>
<feature type="transmembrane region" description="Helical" evidence="7">
    <location>
        <begin position="208"/>
        <end position="230"/>
    </location>
</feature>
<keyword evidence="5 7" id="KW-0472">Membrane</keyword>
<reference evidence="8 9" key="1">
    <citation type="journal article" date="2017" name="PLoS Biol.">
        <title>The sea cucumber genome provides insights into morphological evolution and visceral regeneration.</title>
        <authorList>
            <person name="Zhang X."/>
            <person name="Sun L."/>
            <person name="Yuan J."/>
            <person name="Sun Y."/>
            <person name="Gao Y."/>
            <person name="Zhang L."/>
            <person name="Li S."/>
            <person name="Dai H."/>
            <person name="Hamel J.F."/>
            <person name="Liu C."/>
            <person name="Yu Y."/>
            <person name="Liu S."/>
            <person name="Lin W."/>
            <person name="Guo K."/>
            <person name="Jin S."/>
            <person name="Xu P."/>
            <person name="Storey K.B."/>
            <person name="Huan P."/>
            <person name="Zhang T."/>
            <person name="Zhou Y."/>
            <person name="Zhang J."/>
            <person name="Lin C."/>
            <person name="Li X."/>
            <person name="Xing L."/>
            <person name="Huo D."/>
            <person name="Sun M."/>
            <person name="Wang L."/>
            <person name="Mercier A."/>
            <person name="Li F."/>
            <person name="Yang H."/>
            <person name="Xiang J."/>
        </authorList>
    </citation>
    <scope>NUCLEOTIDE SEQUENCE [LARGE SCALE GENOMIC DNA]</scope>
    <source>
        <strain evidence="8">Shaxun</strain>
        <tissue evidence="8">Muscle</tissue>
    </source>
</reference>
<dbReference type="PANTHER" id="PTHR21355">
    <property type="entry name" value="G-PROTEIN COUPLED RECEPTOR-ASSOCIATED PROTEIN LMBRD2"/>
    <property type="match status" value="1"/>
</dbReference>
<evidence type="ECO:0000256" key="6">
    <source>
        <dbReference type="SAM" id="MobiDB-lite"/>
    </source>
</evidence>
<dbReference type="InterPro" id="IPR006876">
    <property type="entry name" value="LMBR1-like_membr_prot"/>
</dbReference>
<feature type="compositionally biased region" description="Low complexity" evidence="6">
    <location>
        <begin position="508"/>
        <end position="519"/>
    </location>
</feature>
<evidence type="ECO:0000313" key="8">
    <source>
        <dbReference type="EMBL" id="PIK43245.1"/>
    </source>
</evidence>
<gene>
    <name evidence="8" type="ORF">BSL78_19883</name>
</gene>
<proteinExistence type="inferred from homology"/>
<evidence type="ECO:0000256" key="3">
    <source>
        <dbReference type="ARBA" id="ARBA00022692"/>
    </source>
</evidence>
<dbReference type="InterPro" id="IPR051584">
    <property type="entry name" value="GPCR-associated_LMBR1"/>
</dbReference>
<sequence>MMKSYVSAGAFTVRGKLKAAVVENLIWYGSYLLIFGVFLIYAAVDPKIELDIQNLQVIGITASNTWGLLLLDVRRVSDVIKYNHASRKNVNTIISKCPDTFQDSLVKHLDDFQDYGQRKEQIPSEKDLVKLHSKVIYAMQSRRRTSTQWDILVEKAFELEDVKSNESNHSKNYHHTYDPNYNGLKSYICTPNVEWHWRILLMPTILKVVAVVLVIGSVMVIWCEMTFFCLSPNLSLFSIFVDSANSKNNYLVIEIICIVIMAFLSVCSYYTVFKIRIFDFYLLAPHHQTDENSLLFCGMMLCRLTPPLCLNFLSLIHLDTRTDELETAYTGVMGRHLDLLPFIQSGFNVYYPIIVAVLCLATYFHLGSRCLSCLGFQQFVGDDDMTEDMIEEGHQLMKREKRKRERALKSESRKRYIEKIKPRENGQRLENLNSHSDRSFNREAASGNMETTSLLSKFSKDSSDGEHRVEIFKDADGVDFSDNTTSHLGDGVDFSDKITSHLGDDVNDYSASGASSDSGMGRQYGRQSKGIFDDV</sequence>
<protein>
    <submittedName>
        <fullName evidence="8">Putative LMBR1 domain-containing protein 2</fullName>
    </submittedName>
</protein>
<feature type="region of interest" description="Disordered" evidence="6">
    <location>
        <begin position="485"/>
        <end position="535"/>
    </location>
</feature>
<accession>A0A2G8K5M5</accession>
<evidence type="ECO:0000313" key="9">
    <source>
        <dbReference type="Proteomes" id="UP000230750"/>
    </source>
</evidence>
<evidence type="ECO:0000256" key="2">
    <source>
        <dbReference type="ARBA" id="ARBA00010487"/>
    </source>
</evidence>
<comment type="similarity">
    <text evidence="2">Belongs to the LIMR family.</text>
</comment>
<keyword evidence="9" id="KW-1185">Reference proteome</keyword>
<dbReference type="EMBL" id="MRZV01000864">
    <property type="protein sequence ID" value="PIK43245.1"/>
    <property type="molecule type" value="Genomic_DNA"/>
</dbReference>
<evidence type="ECO:0000256" key="5">
    <source>
        <dbReference type="ARBA" id="ARBA00023136"/>
    </source>
</evidence>
<feature type="compositionally biased region" description="Basic and acidic residues" evidence="6">
    <location>
        <begin position="494"/>
        <end position="504"/>
    </location>
</feature>
<dbReference type="OrthoDB" id="203099at2759"/>
<feature type="transmembrane region" description="Helical" evidence="7">
    <location>
        <begin position="250"/>
        <end position="273"/>
    </location>
</feature>
<comment type="caution">
    <text evidence="8">The sequence shown here is derived from an EMBL/GenBank/DDBJ whole genome shotgun (WGS) entry which is preliminary data.</text>
</comment>
<dbReference type="Pfam" id="PF04791">
    <property type="entry name" value="LMBR1"/>
    <property type="match status" value="2"/>
</dbReference>
<evidence type="ECO:0000256" key="1">
    <source>
        <dbReference type="ARBA" id="ARBA00004141"/>
    </source>
</evidence>
<dbReference type="PANTHER" id="PTHR21355:SF0">
    <property type="entry name" value="G-PROTEIN COUPLED RECEPTOR-ASSOCIATED PROTEIN LMBRD2"/>
    <property type="match status" value="1"/>
</dbReference>
<dbReference type="AlphaFoldDB" id="A0A2G8K5M5"/>